<dbReference type="PANTHER" id="PTHR12526">
    <property type="entry name" value="GLYCOSYLTRANSFERASE"/>
    <property type="match status" value="1"/>
</dbReference>
<dbReference type="InterPro" id="IPR028098">
    <property type="entry name" value="Glyco_trans_4-like_N"/>
</dbReference>
<dbReference type="EC" id="2.4.-.-" evidence="2"/>
<gene>
    <name evidence="2" type="ORF">ACFSTE_08810</name>
</gene>
<keyword evidence="2" id="KW-0328">Glycosyltransferase</keyword>
<evidence type="ECO:0000313" key="3">
    <source>
        <dbReference type="Proteomes" id="UP001597459"/>
    </source>
</evidence>
<dbReference type="Pfam" id="PF13439">
    <property type="entry name" value="Glyco_transf_4"/>
    <property type="match status" value="1"/>
</dbReference>
<accession>A0ABW5N8I9</accession>
<name>A0ABW5N8I9_9FLAO</name>
<dbReference type="EMBL" id="JBHULX010000013">
    <property type="protein sequence ID" value="MFD2590928.1"/>
    <property type="molecule type" value="Genomic_DNA"/>
</dbReference>
<organism evidence="2 3">
    <name type="scientific">Aquimarina hainanensis</name>
    <dbReference type="NCBI Taxonomy" id="1578017"/>
    <lineage>
        <taxon>Bacteria</taxon>
        <taxon>Pseudomonadati</taxon>
        <taxon>Bacteroidota</taxon>
        <taxon>Flavobacteriia</taxon>
        <taxon>Flavobacteriales</taxon>
        <taxon>Flavobacteriaceae</taxon>
        <taxon>Aquimarina</taxon>
    </lineage>
</organism>
<comment type="caution">
    <text evidence="2">The sequence shown here is derived from an EMBL/GenBank/DDBJ whole genome shotgun (WGS) entry which is preliminary data.</text>
</comment>
<reference evidence="3" key="1">
    <citation type="journal article" date="2019" name="Int. J. Syst. Evol. Microbiol.">
        <title>The Global Catalogue of Microorganisms (GCM) 10K type strain sequencing project: providing services to taxonomists for standard genome sequencing and annotation.</title>
        <authorList>
            <consortium name="The Broad Institute Genomics Platform"/>
            <consortium name="The Broad Institute Genome Sequencing Center for Infectious Disease"/>
            <person name="Wu L."/>
            <person name="Ma J."/>
        </authorList>
    </citation>
    <scope>NUCLEOTIDE SEQUENCE [LARGE SCALE GENOMIC DNA]</scope>
    <source>
        <strain evidence="3">KCTC 42423</strain>
    </source>
</reference>
<feature type="domain" description="Glycosyltransferase subfamily 4-like N-terminal" evidence="1">
    <location>
        <begin position="32"/>
        <end position="140"/>
    </location>
</feature>
<dbReference type="RefSeq" id="WP_176027407.1">
    <property type="nucleotide sequence ID" value="NZ_JBHSJV010000001.1"/>
</dbReference>
<dbReference type="GO" id="GO:0016757">
    <property type="term" value="F:glycosyltransferase activity"/>
    <property type="evidence" value="ECO:0007669"/>
    <property type="project" value="UniProtKB-KW"/>
</dbReference>
<evidence type="ECO:0000259" key="1">
    <source>
        <dbReference type="Pfam" id="PF13439"/>
    </source>
</evidence>
<dbReference type="Proteomes" id="UP001597459">
    <property type="component" value="Unassembled WGS sequence"/>
</dbReference>
<keyword evidence="2" id="KW-0808">Transferase</keyword>
<dbReference type="Gene3D" id="3.40.50.2000">
    <property type="entry name" value="Glycogen Phosphorylase B"/>
    <property type="match status" value="2"/>
</dbReference>
<keyword evidence="3" id="KW-1185">Reference proteome</keyword>
<sequence>MEILFVSSGNTQRGITPIVYNQGVSLRSIGHDVAFFTIKGKGLKGYIRNIFILRSYLKRHSYDVIHAHYSLSGMVASLAGASPLVVSLMGSDVKASSLIAWGISLFKKIFWKKVIVKSKDMKEATAMEEVKILPNGVDFDTFKPISKKKSLEKTGWCPYKKHILFAGNPRRKVKNYALAEKAFNCLRDESVEMHPLINIPNPLMPYYFNAADVVILTSLWEGSPNVIKEAMACNCKIVAVDVGDIRELISDTYGCFVTRPDEKELASKLKEALRLDASKTNGRDQIAHLNAKVIAEKLTTIYKDVIDD</sequence>
<dbReference type="SUPFAM" id="SSF53756">
    <property type="entry name" value="UDP-Glycosyltransferase/glycogen phosphorylase"/>
    <property type="match status" value="1"/>
</dbReference>
<protein>
    <submittedName>
        <fullName evidence="2">Glycosyltransferase</fullName>
        <ecNumber evidence="2">2.4.-.-</ecNumber>
    </submittedName>
</protein>
<dbReference type="Pfam" id="PF13692">
    <property type="entry name" value="Glyco_trans_1_4"/>
    <property type="match status" value="1"/>
</dbReference>
<evidence type="ECO:0000313" key="2">
    <source>
        <dbReference type="EMBL" id="MFD2590928.1"/>
    </source>
</evidence>
<proteinExistence type="predicted"/>